<dbReference type="RefSeq" id="XP_016501779.1">
    <property type="nucleotide sequence ID" value="XM_016646293.1"/>
</dbReference>
<feature type="region of interest" description="Disordered" evidence="1">
    <location>
        <begin position="1"/>
        <end position="24"/>
    </location>
</feature>
<evidence type="ECO:0000256" key="1">
    <source>
        <dbReference type="SAM" id="MobiDB-lite"/>
    </source>
</evidence>
<reference evidence="2" key="1">
    <citation type="submission" date="2025-08" db="UniProtKB">
        <authorList>
            <consortium name="RefSeq"/>
        </authorList>
    </citation>
    <scope>IDENTIFICATION</scope>
</reference>
<dbReference type="KEGG" id="nta:107820075"/>
<dbReference type="AlphaFoldDB" id="A0A1S4CLG1"/>
<sequence length="293" mass="32867">MAADLFPSPTSIHTHTRTHLRSPSRPASVLVETISTSMATTTFELHIDVHGSSTNNSPPPSPSRPNGPMAAVLLHLLPHPSSYNGEPFTIFFELECELSWSLLHLLHTNSSSANNHPMLAAAISYFLDENDQLPRLLLLLFLLRCCCHSPFISCLGQRCCCFVKQLDLIPARRCFTSSCLDSFCFTSLPPSSTKRPPVSSRLLTKPRSFCCFRDVQPCPSRLNPNPIASAVLLLLRQAFDSKQTPFLLAKIFAGQIRVMSVSRFSCRLFFIKFFVVSIRYTFVHSRLEAKMKY</sequence>
<gene>
    <name evidence="2" type="primary">LOC107820075</name>
</gene>
<name>A0A1S4CLG1_TOBAC</name>
<accession>A0A1S4CLG1</accession>
<protein>
    <submittedName>
        <fullName evidence="2">Uncharacterized protein</fullName>
    </submittedName>
</protein>
<dbReference type="PaxDb" id="4097-A0A1S4CLG1"/>
<evidence type="ECO:0000313" key="2">
    <source>
        <dbReference type="RefSeq" id="XP_016501779.1"/>
    </source>
</evidence>
<organism evidence="2">
    <name type="scientific">Nicotiana tabacum</name>
    <name type="common">Common tobacco</name>
    <dbReference type="NCBI Taxonomy" id="4097"/>
    <lineage>
        <taxon>Eukaryota</taxon>
        <taxon>Viridiplantae</taxon>
        <taxon>Streptophyta</taxon>
        <taxon>Embryophyta</taxon>
        <taxon>Tracheophyta</taxon>
        <taxon>Spermatophyta</taxon>
        <taxon>Magnoliopsida</taxon>
        <taxon>eudicotyledons</taxon>
        <taxon>Gunneridae</taxon>
        <taxon>Pentapetalae</taxon>
        <taxon>asterids</taxon>
        <taxon>lamiids</taxon>
        <taxon>Solanales</taxon>
        <taxon>Solanaceae</taxon>
        <taxon>Nicotianoideae</taxon>
        <taxon>Nicotianeae</taxon>
        <taxon>Nicotiana</taxon>
    </lineage>
</organism>
<proteinExistence type="predicted"/>